<evidence type="ECO:0000313" key="2">
    <source>
        <dbReference type="Proteomes" id="UP001054837"/>
    </source>
</evidence>
<gene>
    <name evidence="1" type="ORF">CDAR_543751</name>
</gene>
<evidence type="ECO:0000313" key="1">
    <source>
        <dbReference type="EMBL" id="GIX85279.1"/>
    </source>
</evidence>
<dbReference type="EMBL" id="BPLQ01001767">
    <property type="protein sequence ID" value="GIX85279.1"/>
    <property type="molecule type" value="Genomic_DNA"/>
</dbReference>
<accession>A0AAV4NLM9</accession>
<dbReference type="Proteomes" id="UP001054837">
    <property type="component" value="Unassembled WGS sequence"/>
</dbReference>
<comment type="caution">
    <text evidence="1">The sequence shown here is derived from an EMBL/GenBank/DDBJ whole genome shotgun (WGS) entry which is preliminary data.</text>
</comment>
<organism evidence="1 2">
    <name type="scientific">Caerostris darwini</name>
    <dbReference type="NCBI Taxonomy" id="1538125"/>
    <lineage>
        <taxon>Eukaryota</taxon>
        <taxon>Metazoa</taxon>
        <taxon>Ecdysozoa</taxon>
        <taxon>Arthropoda</taxon>
        <taxon>Chelicerata</taxon>
        <taxon>Arachnida</taxon>
        <taxon>Araneae</taxon>
        <taxon>Araneomorphae</taxon>
        <taxon>Entelegynae</taxon>
        <taxon>Araneoidea</taxon>
        <taxon>Araneidae</taxon>
        <taxon>Caerostris</taxon>
    </lineage>
</organism>
<proteinExistence type="predicted"/>
<keyword evidence="2" id="KW-1185">Reference proteome</keyword>
<sequence>MGGILAAFNKENSFTSLCHNILLGEKLLDLCQSQKIMEFLQQPPLNPPPQEMKRWEGRNKNKFLACKSDLIEEVPIKIFVVPPPIHSAR</sequence>
<dbReference type="AlphaFoldDB" id="A0AAV4NLM9"/>
<name>A0AAV4NLM9_9ARAC</name>
<protein>
    <submittedName>
        <fullName evidence="1">Uncharacterized protein</fullName>
    </submittedName>
</protein>
<reference evidence="1 2" key="1">
    <citation type="submission" date="2021-06" db="EMBL/GenBank/DDBJ databases">
        <title>Caerostris darwini draft genome.</title>
        <authorList>
            <person name="Kono N."/>
            <person name="Arakawa K."/>
        </authorList>
    </citation>
    <scope>NUCLEOTIDE SEQUENCE [LARGE SCALE GENOMIC DNA]</scope>
</reference>